<dbReference type="Proteomes" id="UP000483802">
    <property type="component" value="Unassembled WGS sequence"/>
</dbReference>
<gene>
    <name evidence="2" type="ORF">GPA10_22550</name>
</gene>
<dbReference type="EMBL" id="WPNZ01000012">
    <property type="protein sequence ID" value="MVO87467.1"/>
    <property type="molecule type" value="Genomic_DNA"/>
</dbReference>
<evidence type="ECO:0000313" key="2">
    <source>
        <dbReference type="EMBL" id="MVO87467.1"/>
    </source>
</evidence>
<comment type="caution">
    <text evidence="2">The sequence shown here is derived from an EMBL/GenBank/DDBJ whole genome shotgun (WGS) entry which is preliminary data.</text>
</comment>
<organism evidence="2 3">
    <name type="scientific">Streptomyces typhae</name>
    <dbReference type="NCBI Taxonomy" id="2681492"/>
    <lineage>
        <taxon>Bacteria</taxon>
        <taxon>Bacillati</taxon>
        <taxon>Actinomycetota</taxon>
        <taxon>Actinomycetes</taxon>
        <taxon>Kitasatosporales</taxon>
        <taxon>Streptomycetaceae</taxon>
        <taxon>Streptomyces</taxon>
    </lineage>
</organism>
<sequence length="124" mass="13246">MELGEHRTVGQSRRNARPIPEADAATKFLANTLANIAAWRAAEAAVEQTAEAAAEVAARFTPREFEHVVRLLAEDGSTSSMALLHSLSNAEEERIGDVSAGEWVPAPPTAASDVLSEPHSSRPF</sequence>
<feature type="region of interest" description="Disordered" evidence="1">
    <location>
        <begin position="1"/>
        <end position="20"/>
    </location>
</feature>
<accession>A0A6L6X194</accession>
<evidence type="ECO:0000256" key="1">
    <source>
        <dbReference type="SAM" id="MobiDB-lite"/>
    </source>
</evidence>
<proteinExistence type="predicted"/>
<name>A0A6L6X194_9ACTN</name>
<dbReference type="RefSeq" id="WP_157167091.1">
    <property type="nucleotide sequence ID" value="NZ_WPNZ01000012.1"/>
</dbReference>
<dbReference type="AlphaFoldDB" id="A0A6L6X194"/>
<protein>
    <submittedName>
        <fullName evidence="2">Uncharacterized protein</fullName>
    </submittedName>
</protein>
<reference evidence="2 3" key="1">
    <citation type="submission" date="2019-11" db="EMBL/GenBank/DDBJ databases">
        <title>Streptomyces typhae sp. nov., a novel endophytic actinomycete isolated from the root of cattail pollen (Typha angustifolia L.).</title>
        <authorList>
            <person name="Peng C."/>
        </authorList>
    </citation>
    <scope>NUCLEOTIDE SEQUENCE [LARGE SCALE GENOMIC DNA]</scope>
    <source>
        <strain evidence="3">p1417</strain>
    </source>
</reference>
<evidence type="ECO:0000313" key="3">
    <source>
        <dbReference type="Proteomes" id="UP000483802"/>
    </source>
</evidence>
<keyword evidence="3" id="KW-1185">Reference proteome</keyword>
<feature type="region of interest" description="Disordered" evidence="1">
    <location>
        <begin position="94"/>
        <end position="124"/>
    </location>
</feature>